<accession>A0A382GNU2</accession>
<dbReference type="InterPro" id="IPR001509">
    <property type="entry name" value="Epimerase_deHydtase"/>
</dbReference>
<feature type="domain" description="NAD-dependent epimerase/dehydratase" evidence="2">
    <location>
        <begin position="3"/>
        <end position="118"/>
    </location>
</feature>
<dbReference type="PANTHER" id="PTHR43725">
    <property type="entry name" value="UDP-GLUCOSE 4-EPIMERASE"/>
    <property type="match status" value="1"/>
</dbReference>
<proteinExistence type="inferred from homology"/>
<evidence type="ECO:0000259" key="2">
    <source>
        <dbReference type="Pfam" id="PF01370"/>
    </source>
</evidence>
<dbReference type="PANTHER" id="PTHR43725:SF53">
    <property type="entry name" value="UDP-ARABINOSE 4-EPIMERASE 1"/>
    <property type="match status" value="1"/>
</dbReference>
<sequence>MKILLTGGAGYIGSHASLALLDAGHQVTIIDDLSTGNKKLIPSNASFVKCNINDTATVGALIQKEKFDALMHFAGFVQVEESVRNPKKYFDNNTENAKILFDTCVQNNLTNIIFSSTAA</sequence>
<protein>
    <recommendedName>
        <fullName evidence="2">NAD-dependent epimerase/dehydratase domain-containing protein</fullName>
    </recommendedName>
</protein>
<evidence type="ECO:0000256" key="1">
    <source>
        <dbReference type="ARBA" id="ARBA00007637"/>
    </source>
</evidence>
<dbReference type="GO" id="GO:0033499">
    <property type="term" value="P:galactose catabolic process via UDP-galactose, Leloir pathway"/>
    <property type="evidence" value="ECO:0007669"/>
    <property type="project" value="TreeGrafter"/>
</dbReference>
<reference evidence="3" key="1">
    <citation type="submission" date="2018-05" db="EMBL/GenBank/DDBJ databases">
        <authorList>
            <person name="Lanie J.A."/>
            <person name="Ng W.-L."/>
            <person name="Kazmierczak K.M."/>
            <person name="Andrzejewski T.M."/>
            <person name="Davidsen T.M."/>
            <person name="Wayne K.J."/>
            <person name="Tettelin H."/>
            <person name="Glass J.I."/>
            <person name="Rusch D."/>
            <person name="Podicherti R."/>
            <person name="Tsui H.-C.T."/>
            <person name="Winkler M.E."/>
        </authorList>
    </citation>
    <scope>NUCLEOTIDE SEQUENCE</scope>
</reference>
<dbReference type="InterPro" id="IPR036291">
    <property type="entry name" value="NAD(P)-bd_dom_sf"/>
</dbReference>
<evidence type="ECO:0000313" key="3">
    <source>
        <dbReference type="EMBL" id="SVB76297.1"/>
    </source>
</evidence>
<dbReference type="AlphaFoldDB" id="A0A382GNU2"/>
<dbReference type="SUPFAM" id="SSF51735">
    <property type="entry name" value="NAD(P)-binding Rossmann-fold domains"/>
    <property type="match status" value="1"/>
</dbReference>
<feature type="non-terminal residue" evidence="3">
    <location>
        <position position="119"/>
    </location>
</feature>
<organism evidence="3">
    <name type="scientific">marine metagenome</name>
    <dbReference type="NCBI Taxonomy" id="408172"/>
    <lineage>
        <taxon>unclassified sequences</taxon>
        <taxon>metagenomes</taxon>
        <taxon>ecological metagenomes</taxon>
    </lineage>
</organism>
<comment type="similarity">
    <text evidence="1">Belongs to the NAD(P)-dependent epimerase/dehydratase family.</text>
</comment>
<dbReference type="Gene3D" id="3.40.50.720">
    <property type="entry name" value="NAD(P)-binding Rossmann-like Domain"/>
    <property type="match status" value="1"/>
</dbReference>
<dbReference type="EMBL" id="UINC01056361">
    <property type="protein sequence ID" value="SVB76297.1"/>
    <property type="molecule type" value="Genomic_DNA"/>
</dbReference>
<dbReference type="Pfam" id="PF01370">
    <property type="entry name" value="Epimerase"/>
    <property type="match status" value="1"/>
</dbReference>
<gene>
    <name evidence="3" type="ORF">METZ01_LOCUS229151</name>
</gene>
<name>A0A382GNU2_9ZZZZ</name>